<dbReference type="GeneID" id="54300752"/>
<organism evidence="3 4">
    <name type="scientific">Aplosporella prunicola CBS 121167</name>
    <dbReference type="NCBI Taxonomy" id="1176127"/>
    <lineage>
        <taxon>Eukaryota</taxon>
        <taxon>Fungi</taxon>
        <taxon>Dikarya</taxon>
        <taxon>Ascomycota</taxon>
        <taxon>Pezizomycotina</taxon>
        <taxon>Dothideomycetes</taxon>
        <taxon>Dothideomycetes incertae sedis</taxon>
        <taxon>Botryosphaeriales</taxon>
        <taxon>Aplosporellaceae</taxon>
        <taxon>Aplosporella</taxon>
    </lineage>
</organism>
<accession>A0A6A6BF38</accession>
<evidence type="ECO:0000313" key="4">
    <source>
        <dbReference type="Proteomes" id="UP000799438"/>
    </source>
</evidence>
<evidence type="ECO:0000256" key="1">
    <source>
        <dbReference type="SAM" id="Coils"/>
    </source>
</evidence>
<name>A0A6A6BF38_9PEZI</name>
<gene>
    <name evidence="3" type="ORF">K452DRAFT_309534</name>
</gene>
<reference evidence="3" key="1">
    <citation type="journal article" date="2020" name="Stud. Mycol.">
        <title>101 Dothideomycetes genomes: a test case for predicting lifestyles and emergence of pathogens.</title>
        <authorList>
            <person name="Haridas S."/>
            <person name="Albert R."/>
            <person name="Binder M."/>
            <person name="Bloem J."/>
            <person name="Labutti K."/>
            <person name="Salamov A."/>
            <person name="Andreopoulos B."/>
            <person name="Baker S."/>
            <person name="Barry K."/>
            <person name="Bills G."/>
            <person name="Bluhm B."/>
            <person name="Cannon C."/>
            <person name="Castanera R."/>
            <person name="Culley D."/>
            <person name="Daum C."/>
            <person name="Ezra D."/>
            <person name="Gonzalez J."/>
            <person name="Henrissat B."/>
            <person name="Kuo A."/>
            <person name="Liang C."/>
            <person name="Lipzen A."/>
            <person name="Lutzoni F."/>
            <person name="Magnuson J."/>
            <person name="Mondo S."/>
            <person name="Nolan M."/>
            <person name="Ohm R."/>
            <person name="Pangilinan J."/>
            <person name="Park H.-J."/>
            <person name="Ramirez L."/>
            <person name="Alfaro M."/>
            <person name="Sun H."/>
            <person name="Tritt A."/>
            <person name="Yoshinaga Y."/>
            <person name="Zwiers L.-H."/>
            <person name="Turgeon B."/>
            <person name="Goodwin S."/>
            <person name="Spatafora J."/>
            <person name="Crous P."/>
            <person name="Grigoriev I."/>
        </authorList>
    </citation>
    <scope>NUCLEOTIDE SEQUENCE</scope>
    <source>
        <strain evidence="3">CBS 121167</strain>
    </source>
</reference>
<protein>
    <submittedName>
        <fullName evidence="3">Uncharacterized protein</fullName>
    </submittedName>
</protein>
<dbReference type="RefSeq" id="XP_033396814.1">
    <property type="nucleotide sequence ID" value="XM_033543255.1"/>
</dbReference>
<keyword evidence="1" id="KW-0175">Coiled coil</keyword>
<sequence length="230" mass="25036">MADTPASPTHPPSEEGNTTLKRLPSGTSASTDIVEISEDEESDSSIPLLHKRRRMSQAYRPTQYELPPVPARTTFLRRHVPFPASDNAPRGIAGLAAAPDFRSSGSTRLRFSDYIRDSAPLPLAGAHRASTESEVRSLKELVAALERTVVGMKTEFSLLRDAMYAAVSALEREETNTDRRVTALQRSVEGAVKRVAKLESSVKGTGLRCSKLGSSVVGTEERDFAVEKNL</sequence>
<feature type="region of interest" description="Disordered" evidence="2">
    <location>
        <begin position="1"/>
        <end position="47"/>
    </location>
</feature>
<proteinExistence type="predicted"/>
<keyword evidence="4" id="KW-1185">Reference proteome</keyword>
<evidence type="ECO:0000313" key="3">
    <source>
        <dbReference type="EMBL" id="KAF2141101.1"/>
    </source>
</evidence>
<evidence type="ECO:0000256" key="2">
    <source>
        <dbReference type="SAM" id="MobiDB-lite"/>
    </source>
</evidence>
<dbReference type="EMBL" id="ML995488">
    <property type="protein sequence ID" value="KAF2141101.1"/>
    <property type="molecule type" value="Genomic_DNA"/>
</dbReference>
<dbReference type="AlphaFoldDB" id="A0A6A6BF38"/>
<feature type="coiled-coil region" evidence="1">
    <location>
        <begin position="128"/>
        <end position="155"/>
    </location>
</feature>
<dbReference type="Proteomes" id="UP000799438">
    <property type="component" value="Unassembled WGS sequence"/>
</dbReference>
<feature type="compositionally biased region" description="Polar residues" evidence="2">
    <location>
        <begin position="15"/>
        <end position="31"/>
    </location>
</feature>